<dbReference type="Proteomes" id="UP000823749">
    <property type="component" value="Chromosome 11"/>
</dbReference>
<dbReference type="EMBL" id="JACTNZ010000011">
    <property type="protein sequence ID" value="KAG5524140.1"/>
    <property type="molecule type" value="Genomic_DNA"/>
</dbReference>
<comment type="caution">
    <text evidence="2">The sequence shown here is derived from an EMBL/GenBank/DDBJ whole genome shotgun (WGS) entry which is preliminary data.</text>
</comment>
<name>A0AAV6I8H4_9ERIC</name>
<accession>A0AAV6I8H4</accession>
<evidence type="ECO:0000256" key="1">
    <source>
        <dbReference type="SAM" id="Coils"/>
    </source>
</evidence>
<keyword evidence="3" id="KW-1185">Reference proteome</keyword>
<proteinExistence type="predicted"/>
<reference evidence="2" key="1">
    <citation type="submission" date="2020-08" db="EMBL/GenBank/DDBJ databases">
        <title>Plant Genome Project.</title>
        <authorList>
            <person name="Zhang R.-G."/>
        </authorList>
    </citation>
    <scope>NUCLEOTIDE SEQUENCE</scope>
    <source>
        <strain evidence="2">WSP0</strain>
        <tissue evidence="2">Leaf</tissue>
    </source>
</reference>
<protein>
    <submittedName>
        <fullName evidence="2">Uncharacterized protein</fullName>
    </submittedName>
</protein>
<gene>
    <name evidence="2" type="ORF">RHGRI_030962</name>
</gene>
<dbReference type="AlphaFoldDB" id="A0AAV6I8H4"/>
<organism evidence="2 3">
    <name type="scientific">Rhododendron griersonianum</name>
    <dbReference type="NCBI Taxonomy" id="479676"/>
    <lineage>
        <taxon>Eukaryota</taxon>
        <taxon>Viridiplantae</taxon>
        <taxon>Streptophyta</taxon>
        <taxon>Embryophyta</taxon>
        <taxon>Tracheophyta</taxon>
        <taxon>Spermatophyta</taxon>
        <taxon>Magnoliopsida</taxon>
        <taxon>eudicotyledons</taxon>
        <taxon>Gunneridae</taxon>
        <taxon>Pentapetalae</taxon>
        <taxon>asterids</taxon>
        <taxon>Ericales</taxon>
        <taxon>Ericaceae</taxon>
        <taxon>Ericoideae</taxon>
        <taxon>Rhodoreae</taxon>
        <taxon>Rhododendron</taxon>
    </lineage>
</organism>
<evidence type="ECO:0000313" key="3">
    <source>
        <dbReference type="Proteomes" id="UP000823749"/>
    </source>
</evidence>
<feature type="coiled-coil region" evidence="1">
    <location>
        <begin position="69"/>
        <end position="96"/>
    </location>
</feature>
<sequence>MGRLLLHCLYTFLQGIKEIIVGDLGVDWIEEIGLTVQNFDKLGFDLWWVYKELEAAKIMRENKQLWRHCEGAKVALKEARAALAKAQSAVVVAEALWKSEGRSTSAWLRRLVLARGLLTSLFVILTLL</sequence>
<keyword evidence="1" id="KW-0175">Coiled coil</keyword>
<evidence type="ECO:0000313" key="2">
    <source>
        <dbReference type="EMBL" id="KAG5524140.1"/>
    </source>
</evidence>